<dbReference type="Gene3D" id="2.60.120.1440">
    <property type="match status" value="1"/>
</dbReference>
<reference evidence="5" key="1">
    <citation type="submission" date="2020-08" db="EMBL/GenBank/DDBJ databases">
        <title>Complete genome sequence of Sphingobium barthaii strain KK22, a high-molecular-weight polycyclic aromatic hydrocarbon-degrading soil bacterium.</title>
        <authorList>
            <person name="Mori J.F."/>
            <person name="Kanaly R.A."/>
        </authorList>
    </citation>
    <scope>NUCLEOTIDE SEQUENCE [LARGE SCALE GENOMIC DNA]</scope>
    <source>
        <strain evidence="5">KK22</strain>
    </source>
</reference>
<dbReference type="InterPro" id="IPR006860">
    <property type="entry name" value="FecR"/>
</dbReference>
<dbReference type="RefSeq" id="WP_128830830.1">
    <property type="nucleotide sequence ID" value="NZ_BATN01000092.1"/>
</dbReference>
<accession>A0A7M2GHU3</accession>
<evidence type="ECO:0000259" key="3">
    <source>
        <dbReference type="Pfam" id="PF16220"/>
    </source>
</evidence>
<gene>
    <name evidence="4" type="ORF">H5V43_03745</name>
</gene>
<dbReference type="AlphaFoldDB" id="A0A7M2GHU3"/>
<dbReference type="GO" id="GO:0016989">
    <property type="term" value="F:sigma factor antagonist activity"/>
    <property type="evidence" value="ECO:0007669"/>
    <property type="project" value="TreeGrafter"/>
</dbReference>
<keyword evidence="1" id="KW-0472">Membrane</keyword>
<dbReference type="KEGG" id="sbar:H5V43_03745"/>
<keyword evidence="1" id="KW-0812">Transmembrane</keyword>
<organism evidence="4 5">
    <name type="scientific">Sphingobium fuliginis (strain ATCC 27551)</name>
    <dbReference type="NCBI Taxonomy" id="336203"/>
    <lineage>
        <taxon>Bacteria</taxon>
        <taxon>Pseudomonadati</taxon>
        <taxon>Pseudomonadota</taxon>
        <taxon>Alphaproteobacteria</taxon>
        <taxon>Sphingomonadales</taxon>
        <taxon>Sphingomonadaceae</taxon>
        <taxon>Sphingobium</taxon>
    </lineage>
</organism>
<protein>
    <submittedName>
        <fullName evidence="4">FecR domain-containing protein</fullName>
    </submittedName>
</protein>
<dbReference type="Pfam" id="PF16220">
    <property type="entry name" value="DUF4880"/>
    <property type="match status" value="1"/>
</dbReference>
<dbReference type="PIRSF" id="PIRSF018266">
    <property type="entry name" value="FecR"/>
    <property type="match status" value="1"/>
</dbReference>
<evidence type="ECO:0000313" key="4">
    <source>
        <dbReference type="EMBL" id="QOT72271.1"/>
    </source>
</evidence>
<dbReference type="Proteomes" id="UP000593663">
    <property type="component" value="Chromosome 1"/>
</dbReference>
<dbReference type="InterPro" id="IPR012373">
    <property type="entry name" value="Ferrdict_sens_TM"/>
</dbReference>
<dbReference type="PANTHER" id="PTHR30273">
    <property type="entry name" value="PERIPLASMIC SIGNAL SENSOR AND SIGMA FACTOR ACTIVATOR FECR-RELATED"/>
    <property type="match status" value="1"/>
</dbReference>
<evidence type="ECO:0000313" key="5">
    <source>
        <dbReference type="Proteomes" id="UP000593663"/>
    </source>
</evidence>
<sequence>MSDRPSRIERQAYNWLMKMHEDPGRHAAALERWLSKDPQHRAVYKRVAVEVGRASDSAARIPSLRVAFSPAPERVPWGAKGRMVAAGGLIAVVAVVVGILGGPHLTWRDLNPARRDVAESRTYVAAKTDRIVRLEDSSEVTLFADSRIATHFTNGERSVDLLRGGARFAVSHNPARPFVVYAAGGKVTATGTLFEVAIVHGVNVRLLSGSVEVSLPRTAKEQVKKVVHLSPGEQVSYSVPSEAEPQPTAQIPAPPTTRAVESFDDVPAAQIVEKVNQRSAIKIVFADATFGRREVFADLDITDADAVAQKLAALLGLIVDRSKPGRLLLKNPD</sequence>
<name>A0A7M2GHU3_SPHSA</name>
<dbReference type="InterPro" id="IPR032623">
    <property type="entry name" value="FecR_N"/>
</dbReference>
<dbReference type="PANTHER" id="PTHR30273:SF2">
    <property type="entry name" value="PROTEIN FECR"/>
    <property type="match status" value="1"/>
</dbReference>
<feature type="domain" description="FecR N-terminal" evidence="3">
    <location>
        <begin position="10"/>
        <end position="48"/>
    </location>
</feature>
<feature type="transmembrane region" description="Helical" evidence="1">
    <location>
        <begin position="84"/>
        <end position="105"/>
    </location>
</feature>
<evidence type="ECO:0000256" key="1">
    <source>
        <dbReference type="SAM" id="Phobius"/>
    </source>
</evidence>
<keyword evidence="1" id="KW-1133">Transmembrane helix</keyword>
<proteinExistence type="predicted"/>
<dbReference type="Pfam" id="PF04773">
    <property type="entry name" value="FecR"/>
    <property type="match status" value="1"/>
</dbReference>
<evidence type="ECO:0000259" key="2">
    <source>
        <dbReference type="Pfam" id="PF04773"/>
    </source>
</evidence>
<dbReference type="EMBL" id="CP060035">
    <property type="protein sequence ID" value="QOT72271.1"/>
    <property type="molecule type" value="Genomic_DNA"/>
</dbReference>
<feature type="domain" description="FecR protein" evidence="2">
    <location>
        <begin position="127"/>
        <end position="212"/>
    </location>
</feature>